<gene>
    <name evidence="13" type="primary">LOC103277850</name>
</gene>
<dbReference type="InterPro" id="IPR058899">
    <property type="entry name" value="TGFBR3/Endoglin-like_N"/>
</dbReference>
<reference evidence="13" key="3">
    <citation type="submission" date="2025-09" db="UniProtKB">
        <authorList>
            <consortium name="Ensembl"/>
        </authorList>
    </citation>
    <scope>IDENTIFICATION</scope>
</reference>
<comment type="subcellular location">
    <subcellularLocation>
        <location evidence="1">Cell membrane</location>
        <topology evidence="1">Single-pass type I membrane protein</topology>
    </subcellularLocation>
</comment>
<feature type="transmembrane region" description="Helical" evidence="10">
    <location>
        <begin position="555"/>
        <end position="579"/>
    </location>
</feature>
<dbReference type="HOGENOM" id="CLU_084653_0_0_1"/>
<evidence type="ECO:0000256" key="1">
    <source>
        <dbReference type="ARBA" id="ARBA00004251"/>
    </source>
</evidence>
<dbReference type="PANTHER" id="PTHR14002:SF9">
    <property type="entry name" value="TRANSFORMING GROWTH FACTOR-BETA RECEPTOR TYPE 3-LIKE PROTEIN"/>
    <property type="match status" value="1"/>
</dbReference>
<organism evidence="13 14">
    <name type="scientific">Anolis carolinensis</name>
    <name type="common">Green anole</name>
    <name type="synonym">American chameleon</name>
    <dbReference type="NCBI Taxonomy" id="28377"/>
    <lineage>
        <taxon>Eukaryota</taxon>
        <taxon>Metazoa</taxon>
        <taxon>Chordata</taxon>
        <taxon>Craniata</taxon>
        <taxon>Vertebrata</taxon>
        <taxon>Euteleostomi</taxon>
        <taxon>Lepidosauria</taxon>
        <taxon>Squamata</taxon>
        <taxon>Bifurcata</taxon>
        <taxon>Unidentata</taxon>
        <taxon>Episquamata</taxon>
        <taxon>Toxicofera</taxon>
        <taxon>Iguania</taxon>
        <taxon>Dactyloidae</taxon>
        <taxon>Anolis</taxon>
    </lineage>
</organism>
<dbReference type="Gene3D" id="2.60.40.4100">
    <property type="entry name" value="Zona pellucida, ZP-C domain"/>
    <property type="match status" value="1"/>
</dbReference>
<dbReference type="PANTHER" id="PTHR14002">
    <property type="entry name" value="ENDOGLIN/TGF-BETA RECEPTOR TYPE III"/>
    <property type="match status" value="1"/>
</dbReference>
<evidence type="ECO:0000313" key="13">
    <source>
        <dbReference type="Ensembl" id="ENSACAP00000020636.3"/>
    </source>
</evidence>
<reference evidence="13" key="2">
    <citation type="submission" date="2025-08" db="UniProtKB">
        <authorList>
            <consortium name="Ensembl"/>
        </authorList>
    </citation>
    <scope>IDENTIFICATION</scope>
</reference>
<evidence type="ECO:0000259" key="11">
    <source>
        <dbReference type="Pfam" id="PF00100"/>
    </source>
</evidence>
<keyword evidence="5 10" id="KW-1133">Transmembrane helix</keyword>
<reference evidence="13 14" key="1">
    <citation type="submission" date="2009-12" db="EMBL/GenBank/DDBJ databases">
        <title>The Genome Sequence of Anolis carolinensis (Green Anole Lizard).</title>
        <authorList>
            <consortium name="The Genome Sequencing Platform"/>
            <person name="Di Palma F."/>
            <person name="Alfoldi J."/>
            <person name="Heiman D."/>
            <person name="Young S."/>
            <person name="Grabherr M."/>
            <person name="Johnson J."/>
            <person name="Lander E.S."/>
            <person name="Lindblad-Toh K."/>
        </authorList>
    </citation>
    <scope>NUCLEOTIDE SEQUENCE [LARGE SCALE GENOMIC DNA]</scope>
    <source>
        <strain evidence="13 14">JBL SC #1</strain>
    </source>
</reference>
<feature type="domain" description="TGFBR3/Endoglin-like N-terminal" evidence="12">
    <location>
        <begin position="6"/>
        <end position="92"/>
    </location>
</feature>
<dbReference type="GO" id="GO:0017015">
    <property type="term" value="P:regulation of transforming growth factor beta receptor signaling pathway"/>
    <property type="evidence" value="ECO:0000318"/>
    <property type="project" value="GO_Central"/>
</dbReference>
<feature type="domain" description="ZP-C" evidence="11">
    <location>
        <begin position="345"/>
        <end position="469"/>
    </location>
</feature>
<dbReference type="GO" id="GO:0005114">
    <property type="term" value="F:type II transforming growth factor beta receptor binding"/>
    <property type="evidence" value="ECO:0000318"/>
    <property type="project" value="GO_Central"/>
</dbReference>
<keyword evidence="3 10" id="KW-0812">Transmembrane</keyword>
<evidence type="ECO:0000256" key="8">
    <source>
        <dbReference type="ARBA" id="ARBA00023180"/>
    </source>
</evidence>
<evidence type="ECO:0000256" key="10">
    <source>
        <dbReference type="SAM" id="Phobius"/>
    </source>
</evidence>
<dbReference type="InterPro" id="IPR055355">
    <property type="entry name" value="ZP-C"/>
</dbReference>
<keyword evidence="4" id="KW-0732">Signal</keyword>
<dbReference type="GO" id="GO:0007179">
    <property type="term" value="P:transforming growth factor beta receptor signaling pathway"/>
    <property type="evidence" value="ECO:0000318"/>
    <property type="project" value="GO_Central"/>
</dbReference>
<accession>G1KY55</accession>
<sequence>MLSSPPRKKWTFQVSLGSGVSAPEPGAFVEETSFPKTPRGLLKWTRREHGGVTSLAEYHGVNTVYILGNDGAAPATCKLHRNFLSSLHFASDRQRQPLQVCLNSHPPQDLEVHIIFSKGLAPRSSLAHLTVELHGVQRSPHQGLLLILKSQGAAQWRVQAHHLTGQLHILASHEVIVSSTEAEPSLIVTQEISSELAFIGDPLQYAAEQKLPAFISYTEAERVNRFLLVVGMNEATAAVPADSMLFWPLLLPPSKLSVQRQLFPEAAIAAREGRPEISEEGRSAIPQMHISKTEGLESTLHPTAEQKPFHEKRGPKRVSFTSSPPTQTSSSEATMSFQDLPFSHGNVLLNLDVYSSESFAKQPGPCTVSANSRVFVEASLTSYDLSLGFTIQRCFISPSSDSSVVFPYLLIYHGCAVDAHVNMSELEQAARGQALPPGQQERRRLSFMLQPRSNHSIHFLHCHLVLCRREHWDSSKSKGSIPKCPSEKEVCKGEVELASGRFQRTVTKPIIVTVDTPLRAATPYLRQDNFLPNQQGKPRKNVQPIPTTAVPRLELPAVVGIAFSAFIIGLSLTGGLWFIHSQTGEATIIKRSRTAAGRGEMDC</sequence>
<dbReference type="Pfam" id="PF00100">
    <property type="entry name" value="Zona_pellucida"/>
    <property type="match status" value="1"/>
</dbReference>
<evidence type="ECO:0000256" key="2">
    <source>
        <dbReference type="ARBA" id="ARBA00022475"/>
    </source>
</evidence>
<proteinExistence type="predicted"/>
<dbReference type="eggNOG" id="ENOG502QWNZ">
    <property type="taxonomic scope" value="Eukaryota"/>
</dbReference>
<keyword evidence="2" id="KW-1003">Cell membrane</keyword>
<keyword evidence="7" id="KW-1015">Disulfide bond</keyword>
<dbReference type="GO" id="GO:0001837">
    <property type="term" value="P:epithelial to mesenchymal transition"/>
    <property type="evidence" value="ECO:0000318"/>
    <property type="project" value="GO_Central"/>
</dbReference>
<dbReference type="GO" id="GO:0005539">
    <property type="term" value="F:glycosaminoglycan binding"/>
    <property type="evidence" value="ECO:0000318"/>
    <property type="project" value="GO_Central"/>
</dbReference>
<keyword evidence="8" id="KW-0325">Glycoprotein</keyword>
<dbReference type="Pfam" id="PF26060">
    <property type="entry name" value="TGFBR3_N"/>
    <property type="match status" value="1"/>
</dbReference>
<dbReference type="Bgee" id="ENSACAG00000026167">
    <property type="expression patterns" value="Expressed in dewlap and 6 other cell types or tissues"/>
</dbReference>
<dbReference type="Ensembl" id="ENSACAT00000025616.3">
    <property type="protein sequence ID" value="ENSACAP00000020636.3"/>
    <property type="gene ID" value="ENSACAG00000026167.3"/>
</dbReference>
<evidence type="ECO:0000256" key="3">
    <source>
        <dbReference type="ARBA" id="ARBA00022692"/>
    </source>
</evidence>
<evidence type="ECO:0000256" key="9">
    <source>
        <dbReference type="SAM" id="MobiDB-lite"/>
    </source>
</evidence>
<feature type="region of interest" description="Disordered" evidence="9">
    <location>
        <begin position="294"/>
        <end position="333"/>
    </location>
</feature>
<dbReference type="GeneTree" id="ENSGT00530000063861"/>
<protein>
    <submittedName>
        <fullName evidence="13">Uncharacterized protein</fullName>
    </submittedName>
</protein>
<dbReference type="AlphaFoldDB" id="G1KY55"/>
<evidence type="ECO:0000256" key="4">
    <source>
        <dbReference type="ARBA" id="ARBA00022729"/>
    </source>
</evidence>
<feature type="compositionally biased region" description="Low complexity" evidence="9">
    <location>
        <begin position="319"/>
        <end position="331"/>
    </location>
</feature>
<dbReference type="STRING" id="28377.ENSACAP00000020636"/>
<name>G1KY55_ANOCA</name>
<evidence type="ECO:0000256" key="5">
    <source>
        <dbReference type="ARBA" id="ARBA00022989"/>
    </source>
</evidence>
<keyword evidence="6 10" id="KW-0472">Membrane</keyword>
<evidence type="ECO:0000259" key="12">
    <source>
        <dbReference type="Pfam" id="PF26060"/>
    </source>
</evidence>
<evidence type="ECO:0000256" key="6">
    <source>
        <dbReference type="ARBA" id="ARBA00023136"/>
    </source>
</evidence>
<keyword evidence="14" id="KW-1185">Reference proteome</keyword>
<evidence type="ECO:0000256" key="7">
    <source>
        <dbReference type="ARBA" id="ARBA00023157"/>
    </source>
</evidence>
<dbReference type="GO" id="GO:0016477">
    <property type="term" value="P:cell migration"/>
    <property type="evidence" value="ECO:0000318"/>
    <property type="project" value="GO_Central"/>
</dbReference>
<dbReference type="InterPro" id="IPR042235">
    <property type="entry name" value="ZP-C_dom"/>
</dbReference>
<dbReference type="GO" id="GO:0005024">
    <property type="term" value="F:transforming growth factor beta receptor activity"/>
    <property type="evidence" value="ECO:0000318"/>
    <property type="project" value="GO_Central"/>
</dbReference>
<dbReference type="Proteomes" id="UP000001646">
    <property type="component" value="Chromosome 2"/>
</dbReference>
<dbReference type="InParanoid" id="G1KY55"/>
<evidence type="ECO:0000313" key="14">
    <source>
        <dbReference type="Proteomes" id="UP000001646"/>
    </source>
</evidence>